<name>A0A4V3CZ94_LABRH</name>
<proteinExistence type="predicted"/>
<evidence type="ECO:0000313" key="3">
    <source>
        <dbReference type="Proteomes" id="UP000295444"/>
    </source>
</evidence>
<dbReference type="OrthoDB" id="3697602at2"/>
<sequence length="146" mass="15886">MPDHELPPDLQDMLHRVDSAFGTLRTELMRAYETPVPEYAGPSPEELSEAAKDPAASKELRAVDALVRAKKLTWDDVLRGRADAVPEVRALQEYGKKRLTKLMADGPQEEPAEEPAPAPHTGGHGGGGHDDEGHDDEGGSVMRDAW</sequence>
<dbReference type="RefSeq" id="WP_133850381.1">
    <property type="nucleotide sequence ID" value="NZ_SNXZ01000003.1"/>
</dbReference>
<feature type="region of interest" description="Disordered" evidence="1">
    <location>
        <begin position="36"/>
        <end position="55"/>
    </location>
</feature>
<organism evidence="2 3">
    <name type="scientific">Labedaea rhizosphaerae</name>
    <dbReference type="NCBI Taxonomy" id="598644"/>
    <lineage>
        <taxon>Bacteria</taxon>
        <taxon>Bacillati</taxon>
        <taxon>Actinomycetota</taxon>
        <taxon>Actinomycetes</taxon>
        <taxon>Pseudonocardiales</taxon>
        <taxon>Pseudonocardiaceae</taxon>
        <taxon>Labedaea</taxon>
    </lineage>
</organism>
<comment type="caution">
    <text evidence="2">The sequence shown here is derived from an EMBL/GenBank/DDBJ whole genome shotgun (WGS) entry which is preliminary data.</text>
</comment>
<evidence type="ECO:0000313" key="2">
    <source>
        <dbReference type="EMBL" id="TDP97128.1"/>
    </source>
</evidence>
<evidence type="ECO:0000256" key="1">
    <source>
        <dbReference type="SAM" id="MobiDB-lite"/>
    </source>
</evidence>
<dbReference type="EMBL" id="SNXZ01000003">
    <property type="protein sequence ID" value="TDP97128.1"/>
    <property type="molecule type" value="Genomic_DNA"/>
</dbReference>
<accession>A0A4V3CZ94</accession>
<reference evidence="2 3" key="1">
    <citation type="submission" date="2019-03" db="EMBL/GenBank/DDBJ databases">
        <title>Genomic Encyclopedia of Type Strains, Phase IV (KMG-IV): sequencing the most valuable type-strain genomes for metagenomic binning, comparative biology and taxonomic classification.</title>
        <authorList>
            <person name="Goeker M."/>
        </authorList>
    </citation>
    <scope>NUCLEOTIDE SEQUENCE [LARGE SCALE GENOMIC DNA]</scope>
    <source>
        <strain evidence="2 3">DSM 45361</strain>
    </source>
</reference>
<protein>
    <submittedName>
        <fullName evidence="2">Uncharacterized protein</fullName>
    </submittedName>
</protein>
<gene>
    <name evidence="2" type="ORF">EV186_10388</name>
</gene>
<dbReference type="Proteomes" id="UP000295444">
    <property type="component" value="Unassembled WGS sequence"/>
</dbReference>
<feature type="region of interest" description="Disordered" evidence="1">
    <location>
        <begin position="100"/>
        <end position="146"/>
    </location>
</feature>
<dbReference type="AlphaFoldDB" id="A0A4V3CZ94"/>
<keyword evidence="3" id="KW-1185">Reference proteome</keyword>